<organism evidence="10 11">
    <name type="scientific">Alistipes finegoldii</name>
    <dbReference type="NCBI Taxonomy" id="214856"/>
    <lineage>
        <taxon>Bacteria</taxon>
        <taxon>Pseudomonadati</taxon>
        <taxon>Bacteroidota</taxon>
        <taxon>Bacteroidia</taxon>
        <taxon>Bacteroidales</taxon>
        <taxon>Rikenellaceae</taxon>
        <taxon>Alistipes</taxon>
    </lineage>
</organism>
<dbReference type="Pfam" id="PF00091">
    <property type="entry name" value="Tubulin"/>
    <property type="match status" value="1"/>
</dbReference>
<dbReference type="InterPro" id="IPR045061">
    <property type="entry name" value="FtsZ/CetZ"/>
</dbReference>
<evidence type="ECO:0000313" key="10">
    <source>
        <dbReference type="EMBL" id="GKI20184.1"/>
    </source>
</evidence>
<dbReference type="GeneID" id="79837578"/>
<dbReference type="SMART" id="SM00864">
    <property type="entry name" value="Tubulin"/>
    <property type="match status" value="1"/>
</dbReference>
<dbReference type="Proteomes" id="UP001055105">
    <property type="component" value="Unassembled WGS sequence"/>
</dbReference>
<dbReference type="InterPro" id="IPR000158">
    <property type="entry name" value="Cell_div_FtsZ"/>
</dbReference>
<keyword evidence="4 6" id="KW-0132">Cell division</keyword>
<evidence type="ECO:0000259" key="8">
    <source>
        <dbReference type="SMART" id="SM00864"/>
    </source>
</evidence>
<keyword evidence="4" id="KW-0963">Cytoplasm</keyword>
<proteinExistence type="inferred from homology"/>
<dbReference type="GO" id="GO:0043093">
    <property type="term" value="P:FtsZ-dependent cytokinesis"/>
    <property type="evidence" value="ECO:0007669"/>
    <property type="project" value="UniProtKB-UniRule"/>
</dbReference>
<dbReference type="PANTHER" id="PTHR30314">
    <property type="entry name" value="CELL DIVISION PROTEIN FTSZ-RELATED"/>
    <property type="match status" value="1"/>
</dbReference>
<dbReference type="SUPFAM" id="SSF55307">
    <property type="entry name" value="Tubulin C-terminal domain-like"/>
    <property type="match status" value="1"/>
</dbReference>
<sequence>MTDELMSEIKAPKTDGSIIMVVGVGGAGGNAVNHMWNLGIRGVTFLVCNTDQQALDKSPVELKIRLGAEGLGAGNDPENGRRAAVESLPEIRQHLEESGTRMLFITAGMGGGTGTGASPVIAKLAKEMGLLTVAIVTSPLAVEGKIRYEQAFRGIEELRQNVDSLLIINNENILEIYGRLSLKQAFGKADDILCSAAKGIAEIITVESDLVNVDFADVSKVMRDSGRAHMAVATAEGDNRAEAAAEASLRSPLLDHNLISGAKNILLNISVADADGLMYEEVVRILEYIQAHASVQDDNGVIHNANIIWGTSEKPQLGNAIELVVVATGFAGDVSAAGTMKQIIPPVRSVEPAKDPVAPVLEPIKPVVPPKAAVQRPPEQVMLGAKSTRYSNIELLLSKPAYQSRNSKFVVQMPGGRKEVLKEENDAGQQAQQDAQGGSLFD</sequence>
<dbReference type="GO" id="GO:0051258">
    <property type="term" value="P:protein polymerization"/>
    <property type="evidence" value="ECO:0007669"/>
    <property type="project" value="UniProtKB-UniRule"/>
</dbReference>
<keyword evidence="4 6" id="KW-0131">Cell cycle</keyword>
<accession>A0AA37NPP5</accession>
<dbReference type="InterPro" id="IPR018316">
    <property type="entry name" value="Tubulin/FtsZ_2-layer-sand-dom"/>
</dbReference>
<dbReference type="NCBIfam" id="TIGR00065">
    <property type="entry name" value="ftsZ"/>
    <property type="match status" value="1"/>
</dbReference>
<evidence type="ECO:0000256" key="5">
    <source>
        <dbReference type="NCBIfam" id="TIGR00065"/>
    </source>
</evidence>
<dbReference type="GO" id="GO:0000917">
    <property type="term" value="P:division septum assembly"/>
    <property type="evidence" value="ECO:0007669"/>
    <property type="project" value="UniProtKB-KW"/>
</dbReference>
<keyword evidence="4 6" id="KW-0717">Septation</keyword>
<dbReference type="GO" id="GO:0003924">
    <property type="term" value="F:GTPase activity"/>
    <property type="evidence" value="ECO:0007669"/>
    <property type="project" value="UniProtKB-UniRule"/>
</dbReference>
<dbReference type="PROSITE" id="PS01135">
    <property type="entry name" value="FTSZ_2"/>
    <property type="match status" value="1"/>
</dbReference>
<gene>
    <name evidence="4" type="primary">ftsZ</name>
    <name evidence="10" type="ORF">CE91St16_30920</name>
</gene>
<dbReference type="InterPro" id="IPR003008">
    <property type="entry name" value="Tubulin_FtsZ_GTPase"/>
</dbReference>
<feature type="compositionally biased region" description="Low complexity" evidence="7">
    <location>
        <begin position="427"/>
        <end position="442"/>
    </location>
</feature>
<dbReference type="GO" id="GO:0032153">
    <property type="term" value="C:cell division site"/>
    <property type="evidence" value="ECO:0007669"/>
    <property type="project" value="UniProtKB-UniRule"/>
</dbReference>
<feature type="region of interest" description="Disordered" evidence="7">
    <location>
        <begin position="414"/>
        <end position="442"/>
    </location>
</feature>
<comment type="subcellular location">
    <subcellularLocation>
        <location evidence="4">Cytoplasm</location>
    </subcellularLocation>
    <text evidence="4">Assembles at midcell at the inner surface of the cytoplasmic membrane.</text>
</comment>
<feature type="domain" description="Tubulin/FtsZ GTPase" evidence="8">
    <location>
        <begin position="18"/>
        <end position="208"/>
    </location>
</feature>
<feature type="binding site" evidence="4">
    <location>
        <position position="143"/>
    </location>
    <ligand>
        <name>GTP</name>
        <dbReference type="ChEBI" id="CHEBI:37565"/>
    </ligand>
</feature>
<keyword evidence="3 4" id="KW-0342">GTP-binding</keyword>
<evidence type="ECO:0000256" key="1">
    <source>
        <dbReference type="ARBA" id="ARBA00009690"/>
    </source>
</evidence>
<keyword evidence="2 4" id="KW-0547">Nucleotide-binding</keyword>
<dbReference type="InterPro" id="IPR020805">
    <property type="entry name" value="Cell_div_FtsZ_CS"/>
</dbReference>
<comment type="caution">
    <text evidence="10">The sequence shown here is derived from an EMBL/GenBank/DDBJ whole genome shotgun (WGS) entry which is preliminary data.</text>
</comment>
<feature type="domain" description="Tubulin/FtsZ 2-layer sandwich" evidence="9">
    <location>
        <begin position="211"/>
        <end position="339"/>
    </location>
</feature>
<feature type="binding site" evidence="4">
    <location>
        <position position="147"/>
    </location>
    <ligand>
        <name>GTP</name>
        <dbReference type="ChEBI" id="CHEBI:37565"/>
    </ligand>
</feature>
<evidence type="ECO:0000313" key="11">
    <source>
        <dbReference type="Proteomes" id="UP001055105"/>
    </source>
</evidence>
<comment type="similarity">
    <text evidence="1 4 6">Belongs to the FtsZ family.</text>
</comment>
<dbReference type="Pfam" id="PF12327">
    <property type="entry name" value="FtsZ_C"/>
    <property type="match status" value="1"/>
</dbReference>
<evidence type="ECO:0000256" key="4">
    <source>
        <dbReference type="HAMAP-Rule" id="MF_00909"/>
    </source>
</evidence>
<evidence type="ECO:0000256" key="3">
    <source>
        <dbReference type="ARBA" id="ARBA00023134"/>
    </source>
</evidence>
<name>A0AA37NPP5_9BACT</name>
<protein>
    <recommendedName>
        <fullName evidence="4 5">Cell division protein FtsZ</fullName>
    </recommendedName>
</protein>
<feature type="binding site" evidence="4">
    <location>
        <begin position="26"/>
        <end position="30"/>
    </location>
    <ligand>
        <name>GTP</name>
        <dbReference type="ChEBI" id="CHEBI:37565"/>
    </ligand>
</feature>
<dbReference type="SMART" id="SM00865">
    <property type="entry name" value="Tubulin_C"/>
    <property type="match status" value="1"/>
</dbReference>
<dbReference type="EMBL" id="BQOL01000002">
    <property type="protein sequence ID" value="GKI20184.1"/>
    <property type="molecule type" value="Genomic_DNA"/>
</dbReference>
<dbReference type="SUPFAM" id="SSF52490">
    <property type="entry name" value="Tubulin nucleotide-binding domain-like"/>
    <property type="match status" value="1"/>
</dbReference>
<evidence type="ECO:0000259" key="9">
    <source>
        <dbReference type="SMART" id="SM00865"/>
    </source>
</evidence>
<dbReference type="GO" id="GO:0005737">
    <property type="term" value="C:cytoplasm"/>
    <property type="evidence" value="ECO:0007669"/>
    <property type="project" value="UniProtKB-SubCell"/>
</dbReference>
<dbReference type="PANTHER" id="PTHR30314:SF3">
    <property type="entry name" value="MITOCHONDRIAL DIVISION PROTEIN FSZA"/>
    <property type="match status" value="1"/>
</dbReference>
<dbReference type="InterPro" id="IPR008280">
    <property type="entry name" value="Tub_FtsZ_C"/>
</dbReference>
<evidence type="ECO:0000256" key="6">
    <source>
        <dbReference type="RuleBase" id="RU000631"/>
    </source>
</evidence>
<comment type="subunit">
    <text evidence="4">Homodimer. Polymerizes to form a dynamic ring structure in a strictly GTP-dependent manner. Interacts directly with several other division proteins.</text>
</comment>
<dbReference type="AlphaFoldDB" id="A0AA37NPP5"/>
<evidence type="ECO:0000256" key="2">
    <source>
        <dbReference type="ARBA" id="ARBA00022741"/>
    </source>
</evidence>
<evidence type="ECO:0000256" key="7">
    <source>
        <dbReference type="SAM" id="MobiDB-lite"/>
    </source>
</evidence>
<dbReference type="CDD" id="cd02201">
    <property type="entry name" value="FtsZ_type1"/>
    <property type="match status" value="1"/>
</dbReference>
<dbReference type="GO" id="GO:0005525">
    <property type="term" value="F:GTP binding"/>
    <property type="evidence" value="ECO:0007669"/>
    <property type="project" value="UniProtKB-UniRule"/>
</dbReference>
<reference evidence="10" key="1">
    <citation type="submission" date="2022-01" db="EMBL/GenBank/DDBJ databases">
        <title>Novel bile acid biosynthetic pathways are enriched in the microbiome of centenarians.</title>
        <authorList>
            <person name="Sato Y."/>
            <person name="Atarashi K."/>
            <person name="Plichta R.D."/>
            <person name="Arai Y."/>
            <person name="Sasajima S."/>
            <person name="Kearney M.S."/>
            <person name="Suda W."/>
            <person name="Takeshita K."/>
            <person name="Sasaki T."/>
            <person name="Okamoto S."/>
            <person name="Skelly N.A."/>
            <person name="Okamura Y."/>
            <person name="Vlamakis H."/>
            <person name="Li Y."/>
            <person name="Tanoue T."/>
            <person name="Takei H."/>
            <person name="Nittono H."/>
            <person name="Narushima S."/>
            <person name="Irie J."/>
            <person name="Itoh H."/>
            <person name="Moriya K."/>
            <person name="Sugiura Y."/>
            <person name="Suematsu M."/>
            <person name="Moritoki N."/>
            <person name="Shibata S."/>
            <person name="Littman R.D."/>
            <person name="Fischbach A.M."/>
            <person name="Uwamino Y."/>
            <person name="Inoue T."/>
            <person name="Honda A."/>
            <person name="Hattori M."/>
            <person name="Murai T."/>
            <person name="Xavier J.R."/>
            <person name="Hirose N."/>
            <person name="Honda K."/>
        </authorList>
    </citation>
    <scope>NUCLEOTIDE SEQUENCE</scope>
    <source>
        <strain evidence="10">CE91-St16</strain>
    </source>
</reference>
<feature type="binding site" evidence="4">
    <location>
        <position position="190"/>
    </location>
    <ligand>
        <name>GTP</name>
        <dbReference type="ChEBI" id="CHEBI:37565"/>
    </ligand>
</feature>
<dbReference type="PRINTS" id="PR00423">
    <property type="entry name" value="CELLDVISFTSZ"/>
</dbReference>
<dbReference type="InterPro" id="IPR024757">
    <property type="entry name" value="FtsZ_C"/>
</dbReference>
<dbReference type="Gene3D" id="3.40.50.1440">
    <property type="entry name" value="Tubulin/FtsZ, GTPase domain"/>
    <property type="match status" value="1"/>
</dbReference>
<feature type="compositionally biased region" description="Basic and acidic residues" evidence="7">
    <location>
        <begin position="416"/>
        <end position="425"/>
    </location>
</feature>
<comment type="function">
    <text evidence="4 6">Essential cell division protein that forms a contractile ring structure (Z ring) at the future cell division site. The regulation of the ring assembly controls the timing and the location of cell division. One of the functions of the FtsZ ring is to recruit other cell division proteins to the septum to produce a new cell wall between the dividing cells. Binds GTP and shows GTPase activity.</text>
</comment>
<dbReference type="InterPro" id="IPR036525">
    <property type="entry name" value="Tubulin/FtsZ_GTPase_sf"/>
</dbReference>
<dbReference type="RefSeq" id="WP_195291211.1">
    <property type="nucleotide sequence ID" value="NZ_AP025581.1"/>
</dbReference>
<dbReference type="HAMAP" id="MF_00909">
    <property type="entry name" value="FtsZ"/>
    <property type="match status" value="1"/>
</dbReference>
<feature type="binding site" evidence="4">
    <location>
        <begin position="112"/>
        <end position="114"/>
    </location>
    <ligand>
        <name>GTP</name>
        <dbReference type="ChEBI" id="CHEBI:37565"/>
    </ligand>
</feature>